<name>A0A8E2WI67_RHILI</name>
<organism evidence="7 8">
    <name type="scientific">Rhizobium loti</name>
    <name type="common">Mesorhizobium loti</name>
    <dbReference type="NCBI Taxonomy" id="381"/>
    <lineage>
        <taxon>Bacteria</taxon>
        <taxon>Pseudomonadati</taxon>
        <taxon>Pseudomonadota</taxon>
        <taxon>Alphaproteobacteria</taxon>
        <taxon>Hyphomicrobiales</taxon>
        <taxon>Phyllobacteriaceae</taxon>
        <taxon>Mesorhizobium</taxon>
    </lineage>
</organism>
<dbReference type="PANTHER" id="PTHR10996:SF178">
    <property type="entry name" value="2-HYDROXYACID DEHYDROGENASE YGL185C-RELATED"/>
    <property type="match status" value="1"/>
</dbReference>
<evidence type="ECO:0000256" key="4">
    <source>
        <dbReference type="RuleBase" id="RU003719"/>
    </source>
</evidence>
<dbReference type="SUPFAM" id="SSF52283">
    <property type="entry name" value="Formate/glycerate dehydrogenase catalytic domain-like"/>
    <property type="match status" value="1"/>
</dbReference>
<keyword evidence="2 4" id="KW-0560">Oxidoreductase</keyword>
<evidence type="ECO:0000256" key="1">
    <source>
        <dbReference type="ARBA" id="ARBA00005854"/>
    </source>
</evidence>
<dbReference type="InterPro" id="IPR006140">
    <property type="entry name" value="D-isomer_DH_NAD-bd"/>
</dbReference>
<evidence type="ECO:0000313" key="7">
    <source>
        <dbReference type="EMBL" id="PWJ93445.1"/>
    </source>
</evidence>
<dbReference type="FunFam" id="3.40.50.720:FF:000203">
    <property type="entry name" value="D-3-phosphoglycerate dehydrogenase (SerA)"/>
    <property type="match status" value="1"/>
</dbReference>
<gene>
    <name evidence="7" type="ORF">C8D77_101124</name>
</gene>
<comment type="similarity">
    <text evidence="1 4">Belongs to the D-isomer specific 2-hydroxyacid dehydrogenase family.</text>
</comment>
<dbReference type="GO" id="GO:0051287">
    <property type="term" value="F:NAD binding"/>
    <property type="evidence" value="ECO:0007669"/>
    <property type="project" value="InterPro"/>
</dbReference>
<dbReference type="InterPro" id="IPR029753">
    <property type="entry name" value="D-isomer_DH_CS"/>
</dbReference>
<dbReference type="Gene3D" id="3.40.50.720">
    <property type="entry name" value="NAD(P)-binding Rossmann-like Domain"/>
    <property type="match status" value="2"/>
</dbReference>
<keyword evidence="3" id="KW-0520">NAD</keyword>
<evidence type="ECO:0000259" key="6">
    <source>
        <dbReference type="Pfam" id="PF02826"/>
    </source>
</evidence>
<dbReference type="EMBL" id="QGGH01000001">
    <property type="protein sequence ID" value="PWJ93445.1"/>
    <property type="molecule type" value="Genomic_DNA"/>
</dbReference>
<dbReference type="GO" id="GO:0005829">
    <property type="term" value="C:cytosol"/>
    <property type="evidence" value="ECO:0007669"/>
    <property type="project" value="TreeGrafter"/>
</dbReference>
<dbReference type="SUPFAM" id="SSF51735">
    <property type="entry name" value="NAD(P)-binding Rossmann-fold domains"/>
    <property type="match status" value="1"/>
</dbReference>
<dbReference type="GeneID" id="61049483"/>
<evidence type="ECO:0000256" key="3">
    <source>
        <dbReference type="ARBA" id="ARBA00023027"/>
    </source>
</evidence>
<dbReference type="PROSITE" id="PS00671">
    <property type="entry name" value="D_2_HYDROXYACID_DH_3"/>
    <property type="match status" value="1"/>
</dbReference>
<dbReference type="PANTHER" id="PTHR10996">
    <property type="entry name" value="2-HYDROXYACID DEHYDROGENASE-RELATED"/>
    <property type="match status" value="1"/>
</dbReference>
<dbReference type="PROSITE" id="PS00065">
    <property type="entry name" value="D_2_HYDROXYACID_DH_1"/>
    <property type="match status" value="1"/>
</dbReference>
<feature type="domain" description="D-isomer specific 2-hydroxyacid dehydrogenase catalytic" evidence="5">
    <location>
        <begin position="9"/>
        <end position="312"/>
    </location>
</feature>
<dbReference type="InterPro" id="IPR029752">
    <property type="entry name" value="D-isomer_DH_CS1"/>
</dbReference>
<dbReference type="Proteomes" id="UP000245631">
    <property type="component" value="Unassembled WGS sequence"/>
</dbReference>
<feature type="domain" description="D-isomer specific 2-hydroxyacid dehydrogenase NAD-binding" evidence="6">
    <location>
        <begin position="109"/>
        <end position="283"/>
    </location>
</feature>
<dbReference type="GO" id="GO:0016618">
    <property type="term" value="F:hydroxypyruvate reductase [NAD(P)H] activity"/>
    <property type="evidence" value="ECO:0007669"/>
    <property type="project" value="TreeGrafter"/>
</dbReference>
<sequence>MAQTVPKILSTHPLHPRASAKLAGAGQLVIASALDPATLTREAKDADIVIVRAPLPPALFEGAWKLRAAIRHGAGLDMIPMEAAAAAGVLVANVPAVNARSVAEHVMFTALALLRQFRRVDRDLRAKGWLAGREHANSNIELAGKTIGIVGLGAVGQAVGHIAAHGFDLKVVATTRSMQPAPEKVGFLSIDALVEQSDIIVLCCPLTPETRGLISRERIARMKPNALLINVSRGPVVDDDALIEALQKRRIGGAALDVFSTQPLPSNHPYFSFDNVIITPHMAGITEESMMRMGVGAASEALLVLAGKLPVNLRNPEVVDHYRRRFPLDI</sequence>
<reference evidence="7 8" key="1">
    <citation type="submission" date="2018-05" db="EMBL/GenBank/DDBJ databases">
        <title>Genomic Encyclopedia of Type Strains, Phase IV (KMG-IV): sequencing the most valuable type-strain genomes for metagenomic binning, comparative biology and taxonomic classification.</title>
        <authorList>
            <person name="Goeker M."/>
        </authorList>
    </citation>
    <scope>NUCLEOTIDE SEQUENCE [LARGE SCALE GENOMIC DNA]</scope>
    <source>
        <strain evidence="7 8">DSM 2626</strain>
    </source>
</reference>
<dbReference type="AlphaFoldDB" id="A0A8E2WI67"/>
<dbReference type="Pfam" id="PF02826">
    <property type="entry name" value="2-Hacid_dh_C"/>
    <property type="match status" value="1"/>
</dbReference>
<evidence type="ECO:0000259" key="5">
    <source>
        <dbReference type="Pfam" id="PF00389"/>
    </source>
</evidence>
<dbReference type="RefSeq" id="WP_425453681.1">
    <property type="nucleotide sequence ID" value="NZ_QGGH01000001.1"/>
</dbReference>
<dbReference type="InterPro" id="IPR050223">
    <property type="entry name" value="D-isomer_2-hydroxyacid_DH"/>
</dbReference>
<dbReference type="GO" id="GO:0030267">
    <property type="term" value="F:glyoxylate reductase (NADPH) activity"/>
    <property type="evidence" value="ECO:0007669"/>
    <property type="project" value="TreeGrafter"/>
</dbReference>
<dbReference type="InterPro" id="IPR006139">
    <property type="entry name" value="D-isomer_2_OHA_DH_cat_dom"/>
</dbReference>
<dbReference type="CDD" id="cd12173">
    <property type="entry name" value="PGDH_4"/>
    <property type="match status" value="1"/>
</dbReference>
<accession>A0A8E2WI67</accession>
<dbReference type="InterPro" id="IPR036291">
    <property type="entry name" value="NAD(P)-bd_dom_sf"/>
</dbReference>
<proteinExistence type="inferred from homology"/>
<protein>
    <submittedName>
        <fullName evidence="7">D-3-phosphoglycerate dehydrogenase</fullName>
    </submittedName>
</protein>
<evidence type="ECO:0000256" key="2">
    <source>
        <dbReference type="ARBA" id="ARBA00023002"/>
    </source>
</evidence>
<comment type="caution">
    <text evidence="7">The sequence shown here is derived from an EMBL/GenBank/DDBJ whole genome shotgun (WGS) entry which is preliminary data.</text>
</comment>
<evidence type="ECO:0000313" key="8">
    <source>
        <dbReference type="Proteomes" id="UP000245631"/>
    </source>
</evidence>
<dbReference type="Pfam" id="PF00389">
    <property type="entry name" value="2-Hacid_dh"/>
    <property type="match status" value="1"/>
</dbReference>